<feature type="transmembrane region" description="Helical" evidence="6">
    <location>
        <begin position="6"/>
        <end position="23"/>
    </location>
</feature>
<accession>A0A174BGH6</accession>
<dbReference type="GO" id="GO:0005886">
    <property type="term" value="C:plasma membrane"/>
    <property type="evidence" value="ECO:0007669"/>
    <property type="project" value="UniProtKB-SubCell"/>
</dbReference>
<evidence type="ECO:0000256" key="1">
    <source>
        <dbReference type="ARBA" id="ARBA00004651"/>
    </source>
</evidence>
<dbReference type="Proteomes" id="UP000095468">
    <property type="component" value="Unassembled WGS sequence"/>
</dbReference>
<reference evidence="7 8" key="1">
    <citation type="submission" date="2015-09" db="EMBL/GenBank/DDBJ databases">
        <authorList>
            <consortium name="Pathogen Informatics"/>
        </authorList>
    </citation>
    <scope>NUCLEOTIDE SEQUENCE [LARGE SCALE GENOMIC DNA]</scope>
    <source>
        <strain evidence="7 8">2789STDY5608823</strain>
    </source>
</reference>
<evidence type="ECO:0000313" key="7">
    <source>
        <dbReference type="EMBL" id="CUN98738.1"/>
    </source>
</evidence>
<feature type="transmembrane region" description="Helical" evidence="6">
    <location>
        <begin position="56"/>
        <end position="75"/>
    </location>
</feature>
<keyword evidence="2" id="KW-1003">Cell membrane</keyword>
<dbReference type="Pfam" id="PF00420">
    <property type="entry name" value="Oxidored_q2"/>
    <property type="match status" value="1"/>
</dbReference>
<dbReference type="EC" id="1.-.-.-" evidence="7"/>
<gene>
    <name evidence="7" type="primary">hyfE</name>
    <name evidence="7" type="ORF">ERS852381_00920</name>
</gene>
<evidence type="ECO:0000256" key="5">
    <source>
        <dbReference type="ARBA" id="ARBA00023136"/>
    </source>
</evidence>
<keyword evidence="5 6" id="KW-0472">Membrane</keyword>
<feature type="transmembrane region" description="Helical" evidence="6">
    <location>
        <begin position="96"/>
        <end position="118"/>
    </location>
</feature>
<evidence type="ECO:0000256" key="6">
    <source>
        <dbReference type="SAM" id="Phobius"/>
    </source>
</evidence>
<evidence type="ECO:0000256" key="2">
    <source>
        <dbReference type="ARBA" id="ARBA00022475"/>
    </source>
</evidence>
<keyword evidence="4 6" id="KW-1133">Transmembrane helix</keyword>
<dbReference type="InterPro" id="IPR039428">
    <property type="entry name" value="NUOK/Mnh_C1-like"/>
</dbReference>
<keyword evidence="3 6" id="KW-0812">Transmembrane</keyword>
<name>A0A174BGH6_9ACTN</name>
<keyword evidence="7" id="KW-0560">Oxidoreductase</keyword>
<dbReference type="RefSeq" id="WP_055286167.1">
    <property type="nucleotide sequence ID" value="NZ_CYYP01000006.1"/>
</dbReference>
<proteinExistence type="predicted"/>
<dbReference type="PANTHER" id="PTHR38601:SF1">
    <property type="entry name" value="HYDROGENASE-4 COMPONENT E"/>
    <property type="match status" value="1"/>
</dbReference>
<dbReference type="AlphaFoldDB" id="A0A174BGH6"/>
<protein>
    <submittedName>
        <fullName evidence="7">Hydrogenase-4 component E</fullName>
        <ecNumber evidence="7">1.-.-.-</ecNumber>
    </submittedName>
</protein>
<feature type="transmembrane region" description="Helical" evidence="6">
    <location>
        <begin position="124"/>
        <end position="144"/>
    </location>
</feature>
<dbReference type="NCBIfam" id="NF008556">
    <property type="entry name" value="PRK11492.1"/>
    <property type="match status" value="1"/>
</dbReference>
<dbReference type="InterPro" id="IPR038730">
    <property type="entry name" value="HyfE-like"/>
</dbReference>
<feature type="transmembrane region" description="Helical" evidence="6">
    <location>
        <begin position="30"/>
        <end position="50"/>
    </location>
</feature>
<evidence type="ECO:0000256" key="4">
    <source>
        <dbReference type="ARBA" id="ARBA00022989"/>
    </source>
</evidence>
<evidence type="ECO:0000256" key="3">
    <source>
        <dbReference type="ARBA" id="ARBA00022692"/>
    </source>
</evidence>
<evidence type="ECO:0000313" key="8">
    <source>
        <dbReference type="Proteomes" id="UP000095468"/>
    </source>
</evidence>
<organism evidence="7 8">
    <name type="scientific">Collinsella aerofaciens</name>
    <dbReference type="NCBI Taxonomy" id="74426"/>
    <lineage>
        <taxon>Bacteria</taxon>
        <taxon>Bacillati</taxon>
        <taxon>Actinomycetota</taxon>
        <taxon>Coriobacteriia</taxon>
        <taxon>Coriobacteriales</taxon>
        <taxon>Coriobacteriaceae</taxon>
        <taxon>Collinsella</taxon>
    </lineage>
</organism>
<sequence length="217" mass="23259">MGYSIVNILGGLLIVTSTMVVVSKNIKHAISWYAVQSLVLVGLLATLGVTTGAQELLMWAGSAFITKVVLVPYILNRAYKKMGEPSDASLKAGLKPAWAICIIAVEVAICFAVVTQISLPTAEVATPALAISFAHFFVGLTCIISQRNIMKQIFGYCLMENGSHVTLALLAPTAPEIIEIGIATDAIFAVIIMSIVVRRIWDDSHSLDARDLSELRG</sequence>
<dbReference type="EMBL" id="CYYP01000006">
    <property type="protein sequence ID" value="CUN98738.1"/>
    <property type="molecule type" value="Genomic_DNA"/>
</dbReference>
<dbReference type="Gene3D" id="1.10.287.3510">
    <property type="match status" value="1"/>
</dbReference>
<comment type="subcellular location">
    <subcellularLocation>
        <location evidence="1">Cell membrane</location>
        <topology evidence="1">Multi-pass membrane protein</topology>
    </subcellularLocation>
</comment>
<dbReference type="PANTHER" id="PTHR38601">
    <property type="entry name" value="HYDROGENASE-4 COMPONENT E"/>
    <property type="match status" value="1"/>
</dbReference>
<dbReference type="GO" id="GO:0016491">
    <property type="term" value="F:oxidoreductase activity"/>
    <property type="evidence" value="ECO:0007669"/>
    <property type="project" value="UniProtKB-KW"/>
</dbReference>